<evidence type="ECO:0000313" key="4">
    <source>
        <dbReference type="Proteomes" id="UP001155241"/>
    </source>
</evidence>
<evidence type="ECO:0000259" key="2">
    <source>
        <dbReference type="Pfam" id="PF00403"/>
    </source>
</evidence>
<accession>A0A9X2JFR3</accession>
<keyword evidence="4" id="KW-1185">Reference proteome</keyword>
<dbReference type="EMBL" id="JAMXLR010000024">
    <property type="protein sequence ID" value="MCO6043557.1"/>
    <property type="molecule type" value="Genomic_DNA"/>
</dbReference>
<feature type="signal peptide" evidence="1">
    <location>
        <begin position="1"/>
        <end position="16"/>
    </location>
</feature>
<reference evidence="3" key="1">
    <citation type="submission" date="2022-06" db="EMBL/GenBank/DDBJ databases">
        <title>Aeoliella straminimaris, a novel planctomycete from sediments.</title>
        <authorList>
            <person name="Vitorino I.R."/>
            <person name="Lage O.M."/>
        </authorList>
    </citation>
    <scope>NUCLEOTIDE SEQUENCE</scope>
    <source>
        <strain evidence="3">ICT_H6.2</strain>
    </source>
</reference>
<evidence type="ECO:0000313" key="3">
    <source>
        <dbReference type="EMBL" id="MCO6043557.1"/>
    </source>
</evidence>
<feature type="domain" description="HMA" evidence="2">
    <location>
        <begin position="52"/>
        <end position="98"/>
    </location>
</feature>
<dbReference type="CDD" id="cd00371">
    <property type="entry name" value="HMA"/>
    <property type="match status" value="1"/>
</dbReference>
<keyword evidence="1" id="KW-0732">Signal</keyword>
<organism evidence="3 4">
    <name type="scientific">Aeoliella straminimaris</name>
    <dbReference type="NCBI Taxonomy" id="2954799"/>
    <lineage>
        <taxon>Bacteria</taxon>
        <taxon>Pseudomonadati</taxon>
        <taxon>Planctomycetota</taxon>
        <taxon>Planctomycetia</taxon>
        <taxon>Pirellulales</taxon>
        <taxon>Lacipirellulaceae</taxon>
        <taxon>Aeoliella</taxon>
    </lineage>
</organism>
<dbReference type="RefSeq" id="WP_252851661.1">
    <property type="nucleotide sequence ID" value="NZ_JAMXLR010000024.1"/>
</dbReference>
<dbReference type="Proteomes" id="UP001155241">
    <property type="component" value="Unassembled WGS sequence"/>
</dbReference>
<feature type="chain" id="PRO_5040815478" evidence="1">
    <location>
        <begin position="17"/>
        <end position="121"/>
    </location>
</feature>
<dbReference type="InterPro" id="IPR006121">
    <property type="entry name" value="HMA_dom"/>
</dbReference>
<gene>
    <name evidence="3" type="ORF">NG895_06525</name>
</gene>
<sequence>MRMMFAIGLMSLVASAGCSETESTAVPAAADTAAVQPVAVVFNEDNNPTIEFNVPGLHCEHCAATACQLVKDIEGVADVQADAEQKIVTVAVTDKGFDSEPARKVLEEQFGEATVVESDEA</sequence>
<dbReference type="Gene3D" id="3.30.70.100">
    <property type="match status" value="1"/>
</dbReference>
<dbReference type="PROSITE" id="PS51257">
    <property type="entry name" value="PROKAR_LIPOPROTEIN"/>
    <property type="match status" value="1"/>
</dbReference>
<evidence type="ECO:0000256" key="1">
    <source>
        <dbReference type="SAM" id="SignalP"/>
    </source>
</evidence>
<protein>
    <submittedName>
        <fullName evidence="3">Heavy-metal-associated domain-containing protein</fullName>
    </submittedName>
</protein>
<dbReference type="InterPro" id="IPR036163">
    <property type="entry name" value="HMA_dom_sf"/>
</dbReference>
<comment type="caution">
    <text evidence="3">The sequence shown here is derived from an EMBL/GenBank/DDBJ whole genome shotgun (WGS) entry which is preliminary data.</text>
</comment>
<dbReference type="SUPFAM" id="SSF55008">
    <property type="entry name" value="HMA, heavy metal-associated domain"/>
    <property type="match status" value="1"/>
</dbReference>
<dbReference type="AlphaFoldDB" id="A0A9X2JFR3"/>
<dbReference type="Pfam" id="PF00403">
    <property type="entry name" value="HMA"/>
    <property type="match status" value="1"/>
</dbReference>
<dbReference type="GO" id="GO:0046872">
    <property type="term" value="F:metal ion binding"/>
    <property type="evidence" value="ECO:0007669"/>
    <property type="project" value="InterPro"/>
</dbReference>
<proteinExistence type="predicted"/>
<name>A0A9X2JFR3_9BACT</name>